<proteinExistence type="predicted"/>
<accession>A0A8K0GBP2</accession>
<evidence type="ECO:0000313" key="3">
    <source>
        <dbReference type="Proteomes" id="UP000801492"/>
    </source>
</evidence>
<sequence>MNVAEDKKKDCNKNISLHKMKTKIEDLSEKKLSKFATEVYKYTKIILEDYLNTNINSTTPPSDSPAGENHSTSKEEHKKMKYKKPRDSLNINVTPTTITGKNPSIPEEEEYQTVKYKKSRKRTRQDSEKTSEVAVENKFDILAEENIEDDVIRHRGRWTFLRPSSQLPEVPENLNKKTILQKKPKPALKSRSMIPTTSSPSSPPRLTKTCGKVVVTTSASPNTEPLQDFQTASSPFPH</sequence>
<dbReference type="Proteomes" id="UP000801492">
    <property type="component" value="Unassembled WGS sequence"/>
</dbReference>
<dbReference type="EMBL" id="VTPC01005486">
    <property type="protein sequence ID" value="KAF2895962.1"/>
    <property type="molecule type" value="Genomic_DNA"/>
</dbReference>
<protein>
    <submittedName>
        <fullName evidence="2">Uncharacterized protein</fullName>
    </submittedName>
</protein>
<comment type="caution">
    <text evidence="2">The sequence shown here is derived from an EMBL/GenBank/DDBJ whole genome shotgun (WGS) entry which is preliminary data.</text>
</comment>
<dbReference type="AlphaFoldDB" id="A0A8K0GBP2"/>
<feature type="compositionally biased region" description="Polar residues" evidence="1">
    <location>
        <begin position="215"/>
        <end position="238"/>
    </location>
</feature>
<reference evidence="2" key="1">
    <citation type="submission" date="2019-08" db="EMBL/GenBank/DDBJ databases">
        <title>The genome of the North American firefly Photinus pyralis.</title>
        <authorList>
            <consortium name="Photinus pyralis genome working group"/>
            <person name="Fallon T.R."/>
            <person name="Sander Lower S.E."/>
            <person name="Weng J.-K."/>
        </authorList>
    </citation>
    <scope>NUCLEOTIDE SEQUENCE</scope>
    <source>
        <strain evidence="2">TRF0915ILg1</strain>
        <tissue evidence="2">Whole body</tissue>
    </source>
</reference>
<feature type="region of interest" description="Disordered" evidence="1">
    <location>
        <begin position="56"/>
        <end position="129"/>
    </location>
</feature>
<name>A0A8K0GBP2_IGNLU</name>
<gene>
    <name evidence="2" type="ORF">ILUMI_10225</name>
</gene>
<evidence type="ECO:0000313" key="2">
    <source>
        <dbReference type="EMBL" id="KAF2895962.1"/>
    </source>
</evidence>
<feature type="region of interest" description="Disordered" evidence="1">
    <location>
        <begin position="182"/>
        <end position="238"/>
    </location>
</feature>
<feature type="compositionally biased region" description="Polar residues" evidence="1">
    <location>
        <begin position="89"/>
        <end position="102"/>
    </location>
</feature>
<organism evidence="2 3">
    <name type="scientific">Ignelater luminosus</name>
    <name type="common">Cucubano</name>
    <name type="synonym">Pyrophorus luminosus</name>
    <dbReference type="NCBI Taxonomy" id="2038154"/>
    <lineage>
        <taxon>Eukaryota</taxon>
        <taxon>Metazoa</taxon>
        <taxon>Ecdysozoa</taxon>
        <taxon>Arthropoda</taxon>
        <taxon>Hexapoda</taxon>
        <taxon>Insecta</taxon>
        <taxon>Pterygota</taxon>
        <taxon>Neoptera</taxon>
        <taxon>Endopterygota</taxon>
        <taxon>Coleoptera</taxon>
        <taxon>Polyphaga</taxon>
        <taxon>Elateriformia</taxon>
        <taxon>Elateroidea</taxon>
        <taxon>Elateridae</taxon>
        <taxon>Agrypninae</taxon>
        <taxon>Pyrophorini</taxon>
        <taxon>Ignelater</taxon>
    </lineage>
</organism>
<evidence type="ECO:0000256" key="1">
    <source>
        <dbReference type="SAM" id="MobiDB-lite"/>
    </source>
</evidence>
<keyword evidence="3" id="KW-1185">Reference proteome</keyword>